<dbReference type="NCBIfam" id="TIGR00254">
    <property type="entry name" value="GGDEF"/>
    <property type="match status" value="1"/>
</dbReference>
<proteinExistence type="predicted"/>
<dbReference type="InterPro" id="IPR029787">
    <property type="entry name" value="Nucleotide_cyclase"/>
</dbReference>
<reference evidence="2 3" key="1">
    <citation type="submission" date="2020-06" db="EMBL/GenBank/DDBJ databases">
        <title>Description of novel acetic acid bacteria.</title>
        <authorList>
            <person name="Sombolestani A."/>
        </authorList>
    </citation>
    <scope>NUCLEOTIDE SEQUENCE [LARGE SCALE GENOMIC DNA]</scope>
    <source>
        <strain evidence="2 3">LMG 27010</strain>
    </source>
</reference>
<evidence type="ECO:0000313" key="2">
    <source>
        <dbReference type="EMBL" id="NVN40445.1"/>
    </source>
</evidence>
<dbReference type="InterPro" id="IPR000160">
    <property type="entry name" value="GGDEF_dom"/>
</dbReference>
<dbReference type="AlphaFoldDB" id="A0A850P749"/>
<dbReference type="EMBL" id="JABXXR010000044">
    <property type="protein sequence ID" value="NVN40445.1"/>
    <property type="molecule type" value="Genomic_DNA"/>
</dbReference>
<dbReference type="SUPFAM" id="SSF55073">
    <property type="entry name" value="Nucleotide cyclase"/>
    <property type="match status" value="1"/>
</dbReference>
<dbReference type="SMART" id="SM00267">
    <property type="entry name" value="GGDEF"/>
    <property type="match status" value="1"/>
</dbReference>
<dbReference type="CDD" id="cd01949">
    <property type="entry name" value="GGDEF"/>
    <property type="match status" value="1"/>
</dbReference>
<name>A0A850P749_9PROT</name>
<feature type="domain" description="GGDEF" evidence="1">
    <location>
        <begin position="327"/>
        <end position="458"/>
    </location>
</feature>
<gene>
    <name evidence="2" type="ORF">HUK82_07695</name>
</gene>
<dbReference type="Pfam" id="PF00990">
    <property type="entry name" value="GGDEF"/>
    <property type="match status" value="1"/>
</dbReference>
<evidence type="ECO:0000259" key="1">
    <source>
        <dbReference type="PROSITE" id="PS50887"/>
    </source>
</evidence>
<dbReference type="PROSITE" id="PS50887">
    <property type="entry name" value="GGDEF"/>
    <property type="match status" value="1"/>
</dbReference>
<sequence>MTGPSPTTAFSPAPVAPTTGDGWHRLAVGIADLVFETDRGGRLSRIEPDGALGHRQQAVQGLSAAQILLAPDQPVAAAMMQTRRPAPRQLVRCRDADGHTCRAMLSVTPFRDAAGVQQGNRGIMVLLPDAPAAQSASLTHARMLTQIGGCMRGALLPRRGIEPALRTLATTLGATFASLRNEPDFTESPEPNGAEAPLHHPNTILEQTGEAGQATPRITSESTRFRNEHAVLAEDPHGSLIIVRLRVRCAGTLELRLQRPERGVWDETVALVAFSALSVIATVLELDLVVTELLNDARFDVLTGALNERGFIEYVSRTLPRLDQRHLPATLMLVAVDGLGAFNEANGLDAGDLALRELIRILREIVRPADVLGRVGGDTVAIWLETADQFTVSERADQICRHGLPMMLDTAHRLNLSIGFSTRAPDSHEPLESMFERARLALRATKAAGGNRWKHGLEGH</sequence>
<dbReference type="Proteomes" id="UP000585665">
    <property type="component" value="Unassembled WGS sequence"/>
</dbReference>
<dbReference type="GO" id="GO:0071111">
    <property type="term" value="F:cyclic-guanylate-specific phosphodiesterase activity"/>
    <property type="evidence" value="ECO:0007669"/>
    <property type="project" value="InterPro"/>
</dbReference>
<keyword evidence="3" id="KW-1185">Reference proteome</keyword>
<dbReference type="InterPro" id="IPR043128">
    <property type="entry name" value="Rev_trsase/Diguanyl_cyclase"/>
</dbReference>
<dbReference type="RefSeq" id="WP_176613411.1">
    <property type="nucleotide sequence ID" value="NZ_JABXXR010000044.1"/>
</dbReference>
<accession>A0A850P749</accession>
<dbReference type="PANTHER" id="PTHR33121:SF79">
    <property type="entry name" value="CYCLIC DI-GMP PHOSPHODIESTERASE PDED-RELATED"/>
    <property type="match status" value="1"/>
</dbReference>
<organism evidence="2 3">
    <name type="scientific">Ameyamaea chiangmaiensis</name>
    <dbReference type="NCBI Taxonomy" id="442969"/>
    <lineage>
        <taxon>Bacteria</taxon>
        <taxon>Pseudomonadati</taxon>
        <taxon>Pseudomonadota</taxon>
        <taxon>Alphaproteobacteria</taxon>
        <taxon>Acetobacterales</taxon>
        <taxon>Acetobacteraceae</taxon>
        <taxon>Ameyamaea</taxon>
    </lineage>
</organism>
<dbReference type="Gene3D" id="3.30.70.270">
    <property type="match status" value="1"/>
</dbReference>
<dbReference type="PANTHER" id="PTHR33121">
    <property type="entry name" value="CYCLIC DI-GMP PHOSPHODIESTERASE PDEF"/>
    <property type="match status" value="1"/>
</dbReference>
<comment type="caution">
    <text evidence="2">The sequence shown here is derived from an EMBL/GenBank/DDBJ whole genome shotgun (WGS) entry which is preliminary data.</text>
</comment>
<evidence type="ECO:0000313" key="3">
    <source>
        <dbReference type="Proteomes" id="UP000585665"/>
    </source>
</evidence>
<dbReference type="InterPro" id="IPR050706">
    <property type="entry name" value="Cyclic-di-GMP_PDE-like"/>
</dbReference>
<protein>
    <submittedName>
        <fullName evidence="2">GGDEF domain-containing protein</fullName>
    </submittedName>
</protein>